<evidence type="ECO:0000256" key="2">
    <source>
        <dbReference type="SAM" id="SignalP"/>
    </source>
</evidence>
<sequence length="346" mass="40313">MRHLLIVLPLLLAPVAPSQAQVSINIGIPGLSIGINVPVYPDLVLVPGYPVYYAPGAPTNYFFYDGLYWVFQGDNWYQSSWYDGPWQVVGPEYVPVYLLRVPVRYYRYPPPYFRGWRVDQPPRWGDHWGRDWEEHRHGWEHWDRHAVPAAAPLPLYQRHYSGGRYPRTIEQQHSIRSQNYHYQPREAITRQSAPMPEHSYRPGPEQQRPSNQQYSSPQRYSQPGRPANEPYQPAPPPQHPQPQQHMPPNQPWQQQANPGRPYDERHPQGPGTPPNEPWQHNPGRPHGEPHQQAPVPQNQPWQQQGGPGRSPGEQRPPNRPQYQERNRDGERGESQQGSDHQRPYLQ</sequence>
<feature type="compositionally biased region" description="Low complexity" evidence="1">
    <location>
        <begin position="206"/>
        <end position="231"/>
    </location>
</feature>
<feature type="compositionally biased region" description="Low complexity" evidence="1">
    <location>
        <begin position="291"/>
        <end position="315"/>
    </location>
</feature>
<proteinExistence type="predicted"/>
<accession>A0ABT7XRM4</accession>
<dbReference type="EMBL" id="JAUEDK010000028">
    <property type="protein sequence ID" value="MDN0076224.1"/>
    <property type="molecule type" value="Genomic_DNA"/>
</dbReference>
<comment type="caution">
    <text evidence="3">The sequence shown here is derived from an EMBL/GenBank/DDBJ whole genome shotgun (WGS) entry which is preliminary data.</text>
</comment>
<evidence type="ECO:0000256" key="1">
    <source>
        <dbReference type="SAM" id="MobiDB-lite"/>
    </source>
</evidence>
<name>A0ABT7XRM4_9NEIS</name>
<feature type="compositionally biased region" description="Low complexity" evidence="1">
    <location>
        <begin position="241"/>
        <end position="258"/>
    </location>
</feature>
<evidence type="ECO:0000313" key="3">
    <source>
        <dbReference type="EMBL" id="MDN0076224.1"/>
    </source>
</evidence>
<feature type="signal peptide" evidence="2">
    <location>
        <begin position="1"/>
        <end position="20"/>
    </location>
</feature>
<feature type="compositionally biased region" description="Basic and acidic residues" evidence="1">
    <location>
        <begin position="322"/>
        <end position="346"/>
    </location>
</feature>
<feature type="chain" id="PRO_5046155783" description="BcpO-related WXXGXW repeat protein" evidence="2">
    <location>
        <begin position="21"/>
        <end position="346"/>
    </location>
</feature>
<feature type="region of interest" description="Disordered" evidence="1">
    <location>
        <begin position="192"/>
        <end position="346"/>
    </location>
</feature>
<dbReference type="Proteomes" id="UP001168540">
    <property type="component" value="Unassembled WGS sequence"/>
</dbReference>
<keyword evidence="4" id="KW-1185">Reference proteome</keyword>
<keyword evidence="2" id="KW-0732">Signal</keyword>
<reference evidence="3" key="1">
    <citation type="submission" date="2023-06" db="EMBL/GenBank/DDBJ databases">
        <authorList>
            <person name="Zhang S."/>
        </authorList>
    </citation>
    <scope>NUCLEOTIDE SEQUENCE</scope>
    <source>
        <strain evidence="3">SG2303</strain>
    </source>
</reference>
<organism evidence="3 4">
    <name type="scientific">Crenobacter oryzisoli</name>
    <dbReference type="NCBI Taxonomy" id="3056844"/>
    <lineage>
        <taxon>Bacteria</taxon>
        <taxon>Pseudomonadati</taxon>
        <taxon>Pseudomonadota</taxon>
        <taxon>Betaproteobacteria</taxon>
        <taxon>Neisseriales</taxon>
        <taxon>Neisseriaceae</taxon>
        <taxon>Crenobacter</taxon>
    </lineage>
</organism>
<dbReference type="RefSeq" id="WP_289830900.1">
    <property type="nucleotide sequence ID" value="NZ_JAUEDK010000028.1"/>
</dbReference>
<protein>
    <recommendedName>
        <fullName evidence="5">BcpO-related WXXGXW repeat protein</fullName>
    </recommendedName>
</protein>
<evidence type="ECO:0008006" key="5">
    <source>
        <dbReference type="Google" id="ProtNLM"/>
    </source>
</evidence>
<gene>
    <name evidence="3" type="ORF">QU481_15160</name>
</gene>
<evidence type="ECO:0000313" key="4">
    <source>
        <dbReference type="Proteomes" id="UP001168540"/>
    </source>
</evidence>